<evidence type="ECO:0000313" key="2">
    <source>
        <dbReference type="Proteomes" id="UP001595850"/>
    </source>
</evidence>
<protein>
    <recommendedName>
        <fullName evidence="3">CobW C-terminal domain-containing protein</fullName>
    </recommendedName>
</protein>
<evidence type="ECO:0008006" key="3">
    <source>
        <dbReference type="Google" id="ProtNLM"/>
    </source>
</evidence>
<dbReference type="EMBL" id="JBHSBM010000008">
    <property type="protein sequence ID" value="MFC4057218.1"/>
    <property type="molecule type" value="Genomic_DNA"/>
</dbReference>
<dbReference type="RefSeq" id="WP_377285170.1">
    <property type="nucleotide sequence ID" value="NZ_JBHSBM010000008.1"/>
</dbReference>
<name>A0ABV8I2E3_9ACTN</name>
<proteinExistence type="predicted"/>
<evidence type="ECO:0000313" key="1">
    <source>
        <dbReference type="EMBL" id="MFC4057218.1"/>
    </source>
</evidence>
<organism evidence="1 2">
    <name type="scientific">Planomonospora corallina</name>
    <dbReference type="NCBI Taxonomy" id="1806052"/>
    <lineage>
        <taxon>Bacteria</taxon>
        <taxon>Bacillati</taxon>
        <taxon>Actinomycetota</taxon>
        <taxon>Actinomycetes</taxon>
        <taxon>Streptosporangiales</taxon>
        <taxon>Streptosporangiaceae</taxon>
        <taxon>Planomonospora</taxon>
    </lineage>
</organism>
<dbReference type="Proteomes" id="UP001595850">
    <property type="component" value="Unassembled WGS sequence"/>
</dbReference>
<gene>
    <name evidence="1" type="ORF">ACFOWE_02865</name>
</gene>
<sequence>MVAELKFRYIGSDFLINSPIAGIRIMAALPQHWSKDLRHSPGEVVLLVGTDADIDNIHARTIAALTRPENADWELVTCRDMPHSDSSKGLGS</sequence>
<reference evidence="2" key="1">
    <citation type="journal article" date="2019" name="Int. J. Syst. Evol. Microbiol.">
        <title>The Global Catalogue of Microorganisms (GCM) 10K type strain sequencing project: providing services to taxonomists for standard genome sequencing and annotation.</title>
        <authorList>
            <consortium name="The Broad Institute Genomics Platform"/>
            <consortium name="The Broad Institute Genome Sequencing Center for Infectious Disease"/>
            <person name="Wu L."/>
            <person name="Ma J."/>
        </authorList>
    </citation>
    <scope>NUCLEOTIDE SEQUENCE [LARGE SCALE GENOMIC DNA]</scope>
    <source>
        <strain evidence="2">TBRC 4489</strain>
    </source>
</reference>
<accession>A0ABV8I2E3</accession>
<keyword evidence="2" id="KW-1185">Reference proteome</keyword>
<comment type="caution">
    <text evidence="1">The sequence shown here is derived from an EMBL/GenBank/DDBJ whole genome shotgun (WGS) entry which is preliminary data.</text>
</comment>